<protein>
    <recommendedName>
        <fullName evidence="1">DUF8021 domain-containing protein</fullName>
    </recommendedName>
</protein>
<name>A0ABX0CH07_9NOCA</name>
<evidence type="ECO:0000313" key="3">
    <source>
        <dbReference type="Proteomes" id="UP000470876"/>
    </source>
</evidence>
<reference evidence="2 3" key="1">
    <citation type="submission" date="2020-01" db="EMBL/GenBank/DDBJ databases">
        <title>Genetics and antimicrobial susceptibilities of Nocardia species isolated from the soil; a comparison with species isolated from humans.</title>
        <authorList>
            <person name="Carrasco G."/>
            <person name="Monzon S."/>
            <person name="Sansegundo M."/>
            <person name="Garcia E."/>
            <person name="Garrido N."/>
            <person name="Medina M.J."/>
            <person name="Villalon P."/>
            <person name="Ramirez-Arocha A.C."/>
            <person name="Jimenez P."/>
            <person name="Cuesta I."/>
            <person name="Valdezate S."/>
        </authorList>
    </citation>
    <scope>NUCLEOTIDE SEQUENCE [LARGE SCALE GENOMIC DNA]</scope>
    <source>
        <strain evidence="2 3">CNM20110649</strain>
    </source>
</reference>
<sequence>MTSTDSPRVAVARAYLESLISHEPSAVRLTADAMRFENGERLGSSGPEILESLATGEQYKPLREIRDLRWREWDSNVVARYLLDLETPEAVIATIRITEHFLIPDDAIAAITVVFEPFDGSGD</sequence>
<keyword evidence="3" id="KW-1185">Reference proteome</keyword>
<dbReference type="InterPro" id="IPR058334">
    <property type="entry name" value="DUF8021"/>
</dbReference>
<proteinExistence type="predicted"/>
<dbReference type="Proteomes" id="UP000470876">
    <property type="component" value="Unassembled WGS sequence"/>
</dbReference>
<organism evidence="2 3">
    <name type="scientific">Nocardia cyriacigeorgica</name>
    <dbReference type="NCBI Taxonomy" id="135487"/>
    <lineage>
        <taxon>Bacteria</taxon>
        <taxon>Bacillati</taxon>
        <taxon>Actinomycetota</taxon>
        <taxon>Actinomycetes</taxon>
        <taxon>Mycobacteriales</taxon>
        <taxon>Nocardiaceae</taxon>
        <taxon>Nocardia</taxon>
    </lineage>
</organism>
<dbReference type="EMBL" id="JAAGUX010000008">
    <property type="protein sequence ID" value="NEW55419.1"/>
    <property type="molecule type" value="Genomic_DNA"/>
</dbReference>
<comment type="caution">
    <text evidence="2">The sequence shown here is derived from an EMBL/GenBank/DDBJ whole genome shotgun (WGS) entry which is preliminary data.</text>
</comment>
<evidence type="ECO:0000259" key="1">
    <source>
        <dbReference type="Pfam" id="PF26061"/>
    </source>
</evidence>
<feature type="domain" description="DUF8021" evidence="1">
    <location>
        <begin position="5"/>
        <end position="114"/>
    </location>
</feature>
<dbReference type="Pfam" id="PF26061">
    <property type="entry name" value="DUF8021"/>
    <property type="match status" value="1"/>
</dbReference>
<evidence type="ECO:0000313" key="2">
    <source>
        <dbReference type="EMBL" id="NEW55419.1"/>
    </source>
</evidence>
<gene>
    <name evidence="2" type="ORF">GV794_07110</name>
</gene>
<accession>A0ABX0CH07</accession>